<dbReference type="AlphaFoldDB" id="X0VCU2"/>
<dbReference type="PANTHER" id="PTHR11533">
    <property type="entry name" value="PROTEASE M1 ZINC METALLOPROTEASE"/>
    <property type="match status" value="1"/>
</dbReference>
<dbReference type="Pfam" id="PF11838">
    <property type="entry name" value="ERAP1_C"/>
    <property type="match status" value="1"/>
</dbReference>
<reference evidence="3" key="1">
    <citation type="journal article" date="2014" name="Front. Microbiol.">
        <title>High frequency of phylogenetically diverse reductive dehalogenase-homologous genes in deep subseafloor sedimentary metagenomes.</title>
        <authorList>
            <person name="Kawai M."/>
            <person name="Futagami T."/>
            <person name="Toyoda A."/>
            <person name="Takaki Y."/>
            <person name="Nishi S."/>
            <person name="Hori S."/>
            <person name="Arai W."/>
            <person name="Tsubouchi T."/>
            <person name="Morono Y."/>
            <person name="Uchiyama I."/>
            <person name="Ito T."/>
            <person name="Fujiyama A."/>
            <person name="Inagaki F."/>
            <person name="Takami H."/>
        </authorList>
    </citation>
    <scope>NUCLEOTIDE SEQUENCE</scope>
    <source>
        <strain evidence="3">Expedition CK06-06</strain>
    </source>
</reference>
<protein>
    <recommendedName>
        <fullName evidence="2">ERAP1-like C-terminal domain-containing protein</fullName>
    </recommendedName>
</protein>
<dbReference type="GO" id="GO:0008270">
    <property type="term" value="F:zinc ion binding"/>
    <property type="evidence" value="ECO:0007669"/>
    <property type="project" value="TreeGrafter"/>
</dbReference>
<sequence length="260" mass="29255">GLNSPFVERMGLVDHQWALVRARRASIDTFLELTTALGSEPDPDVLMALRKPLAFLANSLIPHAAPESEERFRAWLLEHFGPAFESLGWDPARGEADDVRVRRAVLLGIVGVTAESASVVETARRRCDAYLTDRHSLDANLADGVVTLAARVGDDDRRRQFLDAMENADTPQEKRRFMLAAADFRDPKLITEALMLSLSERVPTQDVGFLLIRLMANPAARERTWAFIKRRWPRLRKRIPALFASRLVDSTPNLLTPAHR</sequence>
<name>X0VCU2_9ZZZZ</name>
<comment type="similarity">
    <text evidence="1">Belongs to the peptidase M1 family.</text>
</comment>
<dbReference type="InterPro" id="IPR024571">
    <property type="entry name" value="ERAP1-like_C_dom"/>
</dbReference>
<feature type="non-terminal residue" evidence="3">
    <location>
        <position position="260"/>
    </location>
</feature>
<evidence type="ECO:0000259" key="2">
    <source>
        <dbReference type="Pfam" id="PF11838"/>
    </source>
</evidence>
<dbReference type="GO" id="GO:0042277">
    <property type="term" value="F:peptide binding"/>
    <property type="evidence" value="ECO:0007669"/>
    <property type="project" value="TreeGrafter"/>
</dbReference>
<dbReference type="GO" id="GO:0070006">
    <property type="term" value="F:metalloaminopeptidase activity"/>
    <property type="evidence" value="ECO:0007669"/>
    <property type="project" value="TreeGrafter"/>
</dbReference>
<dbReference type="GO" id="GO:0043171">
    <property type="term" value="P:peptide catabolic process"/>
    <property type="evidence" value="ECO:0007669"/>
    <property type="project" value="TreeGrafter"/>
</dbReference>
<evidence type="ECO:0000256" key="1">
    <source>
        <dbReference type="ARBA" id="ARBA00010136"/>
    </source>
</evidence>
<dbReference type="PANTHER" id="PTHR11533:SF174">
    <property type="entry name" value="PUROMYCIN-SENSITIVE AMINOPEPTIDASE-RELATED"/>
    <property type="match status" value="1"/>
</dbReference>
<dbReference type="GO" id="GO:0005615">
    <property type="term" value="C:extracellular space"/>
    <property type="evidence" value="ECO:0007669"/>
    <property type="project" value="TreeGrafter"/>
</dbReference>
<organism evidence="3">
    <name type="scientific">marine sediment metagenome</name>
    <dbReference type="NCBI Taxonomy" id="412755"/>
    <lineage>
        <taxon>unclassified sequences</taxon>
        <taxon>metagenomes</taxon>
        <taxon>ecological metagenomes</taxon>
    </lineage>
</organism>
<gene>
    <name evidence="3" type="ORF">S01H1_52436</name>
</gene>
<proteinExistence type="inferred from homology"/>
<comment type="caution">
    <text evidence="3">The sequence shown here is derived from an EMBL/GenBank/DDBJ whole genome shotgun (WGS) entry which is preliminary data.</text>
</comment>
<dbReference type="InterPro" id="IPR050344">
    <property type="entry name" value="Peptidase_M1_aminopeptidases"/>
</dbReference>
<feature type="domain" description="ERAP1-like C-terminal" evidence="2">
    <location>
        <begin position="7"/>
        <end position="255"/>
    </location>
</feature>
<dbReference type="GO" id="GO:0016020">
    <property type="term" value="C:membrane"/>
    <property type="evidence" value="ECO:0007669"/>
    <property type="project" value="TreeGrafter"/>
</dbReference>
<dbReference type="GO" id="GO:0005737">
    <property type="term" value="C:cytoplasm"/>
    <property type="evidence" value="ECO:0007669"/>
    <property type="project" value="TreeGrafter"/>
</dbReference>
<accession>X0VCU2</accession>
<dbReference type="EMBL" id="BARS01033892">
    <property type="protein sequence ID" value="GAG16165.1"/>
    <property type="molecule type" value="Genomic_DNA"/>
</dbReference>
<evidence type="ECO:0000313" key="3">
    <source>
        <dbReference type="EMBL" id="GAG16165.1"/>
    </source>
</evidence>
<dbReference type="Gene3D" id="1.25.50.20">
    <property type="match status" value="1"/>
</dbReference>
<feature type="non-terminal residue" evidence="3">
    <location>
        <position position="1"/>
    </location>
</feature>